<accession>A0A553QWE6</accession>
<keyword evidence="5" id="KW-1185">Reference proteome</keyword>
<feature type="compositionally biased region" description="Basic and acidic residues" evidence="2">
    <location>
        <begin position="262"/>
        <end position="274"/>
    </location>
</feature>
<feature type="repeat" description="TNFR-Cys" evidence="1">
    <location>
        <begin position="57"/>
        <end position="100"/>
    </location>
</feature>
<dbReference type="EMBL" id="SRMA01025462">
    <property type="protein sequence ID" value="TRY94292.1"/>
    <property type="molecule type" value="Genomic_DNA"/>
</dbReference>
<evidence type="ECO:0000313" key="4">
    <source>
        <dbReference type="EMBL" id="TRY94292.1"/>
    </source>
</evidence>
<reference evidence="4 5" key="1">
    <citation type="journal article" date="2019" name="Sci. Data">
        <title>Hybrid genome assembly and annotation of Danionella translucida.</title>
        <authorList>
            <person name="Kadobianskyi M."/>
            <person name="Schulze L."/>
            <person name="Schuelke M."/>
            <person name="Judkewitz B."/>
        </authorList>
    </citation>
    <scope>NUCLEOTIDE SEQUENCE [LARGE SCALE GENOMIC DNA]</scope>
    <source>
        <strain evidence="4 5">Bolton</strain>
    </source>
</reference>
<dbReference type="Gene3D" id="2.10.50.10">
    <property type="entry name" value="Tumor Necrosis Factor Receptor, subunit A, domain 2"/>
    <property type="match status" value="1"/>
</dbReference>
<proteinExistence type="predicted"/>
<evidence type="ECO:0000259" key="3">
    <source>
        <dbReference type="PROSITE" id="PS50050"/>
    </source>
</evidence>
<keyword evidence="1" id="KW-1015">Disulfide bond</keyword>
<name>A0A553QWE6_9TELE</name>
<feature type="disulfide bond" evidence="1">
    <location>
        <begin position="58"/>
        <end position="73"/>
    </location>
</feature>
<dbReference type="AlphaFoldDB" id="A0A553QWE6"/>
<gene>
    <name evidence="4" type="ORF">DNTS_030379</name>
</gene>
<organism evidence="4 5">
    <name type="scientific">Danionella cerebrum</name>
    <dbReference type="NCBI Taxonomy" id="2873325"/>
    <lineage>
        <taxon>Eukaryota</taxon>
        <taxon>Metazoa</taxon>
        <taxon>Chordata</taxon>
        <taxon>Craniata</taxon>
        <taxon>Vertebrata</taxon>
        <taxon>Euteleostomi</taxon>
        <taxon>Actinopterygii</taxon>
        <taxon>Neopterygii</taxon>
        <taxon>Teleostei</taxon>
        <taxon>Ostariophysi</taxon>
        <taxon>Cypriniformes</taxon>
        <taxon>Danionidae</taxon>
        <taxon>Danioninae</taxon>
        <taxon>Danionella</taxon>
    </lineage>
</organism>
<evidence type="ECO:0000256" key="1">
    <source>
        <dbReference type="PROSITE-ProRule" id="PRU00206"/>
    </source>
</evidence>
<evidence type="ECO:0000313" key="5">
    <source>
        <dbReference type="Proteomes" id="UP000316079"/>
    </source>
</evidence>
<dbReference type="InterPro" id="IPR001368">
    <property type="entry name" value="TNFR/NGFR_Cys_rich_reg"/>
</dbReference>
<feature type="domain" description="TNFR-Cys" evidence="3">
    <location>
        <begin position="57"/>
        <end position="100"/>
    </location>
</feature>
<protein>
    <recommendedName>
        <fullName evidence="3">TNFR-Cys domain-containing protein</fullName>
    </recommendedName>
</protein>
<sequence length="274" mass="30185">MHLKTQEDSKMPMTVVLITMMTLTGLLVNGLPMDGKARDCSSSCSAGYYMRDCQCIQCSPGFFTSRENKETKCFRCFQGCIIESNMEKVKNCTTSSDVVCRCREGFTCTVNHSVLGHCDKCDPIPTSSPSQLPFPSSTSSNRERPDSSVVVRQCSMVAEVYSESQSDELHAQEILSHDKPDVFHQPAGLEPAAAPAGNLGPLHIYGPQTVFVHFVGEEKALGIKGEAVTARSESFPQSPVVNLSQEEKSEEDHFQFFPSQEQGKECHISKEEVL</sequence>
<dbReference type="CDD" id="cd00185">
    <property type="entry name" value="TNFRSF"/>
    <property type="match status" value="1"/>
</dbReference>
<comment type="caution">
    <text evidence="1">Lacks conserved residue(s) required for the propagation of feature annotation.</text>
</comment>
<comment type="caution">
    <text evidence="4">The sequence shown here is derived from an EMBL/GenBank/DDBJ whole genome shotgun (WGS) entry which is preliminary data.</text>
</comment>
<dbReference type="Proteomes" id="UP000316079">
    <property type="component" value="Unassembled WGS sequence"/>
</dbReference>
<feature type="region of interest" description="Disordered" evidence="2">
    <location>
        <begin position="234"/>
        <end position="274"/>
    </location>
</feature>
<feature type="compositionally biased region" description="Basic and acidic residues" evidence="2">
    <location>
        <begin position="245"/>
        <end position="254"/>
    </location>
</feature>
<evidence type="ECO:0000256" key="2">
    <source>
        <dbReference type="SAM" id="MobiDB-lite"/>
    </source>
</evidence>
<dbReference type="OrthoDB" id="10031141at2759"/>
<feature type="compositionally biased region" description="Polar residues" evidence="2">
    <location>
        <begin position="234"/>
        <end position="244"/>
    </location>
</feature>
<dbReference type="SUPFAM" id="SSF57586">
    <property type="entry name" value="TNF receptor-like"/>
    <property type="match status" value="2"/>
</dbReference>
<dbReference type="PROSITE" id="PS50050">
    <property type="entry name" value="TNFR_NGFR_2"/>
    <property type="match status" value="1"/>
</dbReference>
<dbReference type="SMART" id="SM00208">
    <property type="entry name" value="TNFR"/>
    <property type="match status" value="1"/>
</dbReference>